<feature type="chain" id="PRO_5034952155" evidence="2">
    <location>
        <begin position="40"/>
        <end position="119"/>
    </location>
</feature>
<keyword evidence="2" id="KW-0732">Signal</keyword>
<reference evidence="3" key="1">
    <citation type="submission" date="2025-08" db="UniProtKB">
        <authorList>
            <consortium name="Ensembl"/>
        </authorList>
    </citation>
    <scope>IDENTIFICATION</scope>
</reference>
<accession>A0A8C9KWY3</accession>
<dbReference type="Proteomes" id="UP000694409">
    <property type="component" value="Unassembled WGS sequence"/>
</dbReference>
<dbReference type="OMA" id="APELWQM"/>
<feature type="region of interest" description="Disordered" evidence="1">
    <location>
        <begin position="97"/>
        <end position="119"/>
    </location>
</feature>
<name>A0A8C9KWY3_SERCA</name>
<dbReference type="AlphaFoldDB" id="A0A8C9KWY3"/>
<protein>
    <submittedName>
        <fullName evidence="3">V-type proton ATPase subunit S1-like</fullName>
    </submittedName>
</protein>
<evidence type="ECO:0000256" key="2">
    <source>
        <dbReference type="SAM" id="SignalP"/>
    </source>
</evidence>
<keyword evidence="4" id="KW-1185">Reference proteome</keyword>
<dbReference type="Ensembl" id="ENSSCAT00000001591.1">
    <property type="protein sequence ID" value="ENSSCAP00000001383.1"/>
    <property type="gene ID" value="ENSSCAG00000001167.1"/>
</dbReference>
<organism evidence="3 4">
    <name type="scientific">Serinus canaria</name>
    <name type="common">Island canary</name>
    <name type="synonym">Fringilla canaria</name>
    <dbReference type="NCBI Taxonomy" id="9135"/>
    <lineage>
        <taxon>Eukaryota</taxon>
        <taxon>Metazoa</taxon>
        <taxon>Chordata</taxon>
        <taxon>Craniata</taxon>
        <taxon>Vertebrata</taxon>
        <taxon>Euteleostomi</taxon>
        <taxon>Archelosauria</taxon>
        <taxon>Archosauria</taxon>
        <taxon>Dinosauria</taxon>
        <taxon>Saurischia</taxon>
        <taxon>Theropoda</taxon>
        <taxon>Coelurosauria</taxon>
        <taxon>Aves</taxon>
        <taxon>Neognathae</taxon>
        <taxon>Neoaves</taxon>
        <taxon>Telluraves</taxon>
        <taxon>Australaves</taxon>
        <taxon>Passeriformes</taxon>
        <taxon>Passeroidea</taxon>
        <taxon>Fringillidae</taxon>
        <taxon>Carduelinae</taxon>
        <taxon>Serinus</taxon>
    </lineage>
</organism>
<evidence type="ECO:0000313" key="4">
    <source>
        <dbReference type="Proteomes" id="UP000694409"/>
    </source>
</evidence>
<evidence type="ECO:0000313" key="3">
    <source>
        <dbReference type="Ensembl" id="ENSSCAP00000001383.1"/>
    </source>
</evidence>
<sequence>RRRGGVAAAVRGGSKMAAALWVLLSALAGLAPGPGPAGAAQLPLLVWSTERSLWSPPSLPGGRALSEPELQQLLEPGLRRGPRTVLLFLQDQVPKNIPKNSSPALHRAALPAGPGVLKN</sequence>
<evidence type="ECO:0000256" key="1">
    <source>
        <dbReference type="SAM" id="MobiDB-lite"/>
    </source>
</evidence>
<reference evidence="3" key="2">
    <citation type="submission" date="2025-09" db="UniProtKB">
        <authorList>
            <consortium name="Ensembl"/>
        </authorList>
    </citation>
    <scope>IDENTIFICATION</scope>
</reference>
<feature type="signal peptide" evidence="2">
    <location>
        <begin position="1"/>
        <end position="39"/>
    </location>
</feature>
<proteinExistence type="predicted"/>